<dbReference type="Gene3D" id="3.30.160.270">
    <property type="match status" value="1"/>
</dbReference>
<dbReference type="OrthoDB" id="4773719at2"/>
<organism evidence="2 3">
    <name type="scientific">Mycolicibacillus trivialis</name>
    <dbReference type="NCBI Taxonomy" id="1798"/>
    <lineage>
        <taxon>Bacteria</taxon>
        <taxon>Bacillati</taxon>
        <taxon>Actinomycetota</taxon>
        <taxon>Actinomycetes</taxon>
        <taxon>Mycobacteriales</taxon>
        <taxon>Mycobacteriaceae</taxon>
        <taxon>Mycolicibacillus</taxon>
    </lineage>
</organism>
<dbReference type="SUPFAM" id="SSF110921">
    <property type="entry name" value="2-isopropylmalate synthase LeuA, allosteric (dimerisation) domain"/>
    <property type="match status" value="1"/>
</dbReference>
<sequence length="164" mass="17850">MTSRFIHSSPSIDANTWFVDRFGVALPRGLREQAETMDWGQFVTTYGYPSGCSGPLRLGQWSRGRTRSLGSCRYRATIAHGDDVRTDTAVASGPIAAVTAMLHEHGVTVETVRFHQMRSGDGHTVTFVCGSDGARTEWAMGWARDATESALRAVIGCANRLLAD</sequence>
<dbReference type="GO" id="GO:0016740">
    <property type="term" value="F:transferase activity"/>
    <property type="evidence" value="ECO:0007669"/>
    <property type="project" value="UniProtKB-KW"/>
</dbReference>
<keyword evidence="1" id="KW-0808">Transferase</keyword>
<gene>
    <name evidence="2" type="ORF">AWC30_13890</name>
</gene>
<evidence type="ECO:0000313" key="2">
    <source>
        <dbReference type="EMBL" id="ORX01301.1"/>
    </source>
</evidence>
<comment type="caution">
    <text evidence="2">The sequence shown here is derived from an EMBL/GenBank/DDBJ whole genome shotgun (WGS) entry which is preliminary data.</text>
</comment>
<reference evidence="2 3" key="1">
    <citation type="submission" date="2016-01" db="EMBL/GenBank/DDBJ databases">
        <title>The new phylogeny of the genus Mycobacterium.</title>
        <authorList>
            <person name="Tarcisio F."/>
            <person name="Conor M."/>
            <person name="Antonella G."/>
            <person name="Elisabetta G."/>
            <person name="Giulia F.S."/>
            <person name="Sara T."/>
            <person name="Anna F."/>
            <person name="Clotilde B."/>
            <person name="Roberto B."/>
            <person name="Veronica D.S."/>
            <person name="Fabio R."/>
            <person name="Monica P."/>
            <person name="Olivier J."/>
            <person name="Enrico T."/>
            <person name="Nicola S."/>
        </authorList>
    </citation>
    <scope>NUCLEOTIDE SEQUENCE [LARGE SCALE GENOMIC DNA]</scope>
    <source>
        <strain evidence="2 3">DSM 44153</strain>
    </source>
</reference>
<protein>
    <submittedName>
        <fullName evidence="2">Homocitrate synthase</fullName>
    </submittedName>
</protein>
<dbReference type="STRING" id="1798.AWC30_13890"/>
<dbReference type="InterPro" id="IPR036230">
    <property type="entry name" value="LeuA_allosteric_dom_sf"/>
</dbReference>
<dbReference type="AlphaFoldDB" id="A0A1X2EGJ1"/>
<keyword evidence="3" id="KW-1185">Reference proteome</keyword>
<evidence type="ECO:0000256" key="1">
    <source>
        <dbReference type="ARBA" id="ARBA00022679"/>
    </source>
</evidence>
<dbReference type="EMBL" id="LQPZ01000038">
    <property type="protein sequence ID" value="ORX01301.1"/>
    <property type="molecule type" value="Genomic_DNA"/>
</dbReference>
<accession>A0A1X2EGJ1</accession>
<name>A0A1X2EGJ1_9MYCO</name>
<evidence type="ECO:0000313" key="3">
    <source>
        <dbReference type="Proteomes" id="UP000193090"/>
    </source>
</evidence>
<proteinExistence type="predicted"/>
<dbReference type="RefSeq" id="WP_085110790.1">
    <property type="nucleotide sequence ID" value="NZ_JACKSN010000181.1"/>
</dbReference>
<dbReference type="Proteomes" id="UP000193090">
    <property type="component" value="Unassembled WGS sequence"/>
</dbReference>